<dbReference type="InterPro" id="IPR014710">
    <property type="entry name" value="RmlC-like_jellyroll"/>
</dbReference>
<dbReference type="OrthoDB" id="4762975at2"/>
<organism evidence="3 4">
    <name type="scientific">Minwuia thermotolerans</name>
    <dbReference type="NCBI Taxonomy" id="2056226"/>
    <lineage>
        <taxon>Bacteria</taxon>
        <taxon>Pseudomonadati</taxon>
        <taxon>Pseudomonadota</taxon>
        <taxon>Alphaproteobacteria</taxon>
        <taxon>Minwuiales</taxon>
        <taxon>Minwuiaceae</taxon>
        <taxon>Minwuia</taxon>
    </lineage>
</organism>
<sequence>MNDQSNAPKFGKAVHATPESAPEVPGRRAFFSYRDLGVTEATGGKMRAQLTTADKGMTESTGWHYHECEAQFVYCTSGWVDLEFETGESVRVQAGESIFIPGGLKHNELRTSDDFQILEVSVPADMGTVPCEDPRG</sequence>
<dbReference type="InterPro" id="IPR013096">
    <property type="entry name" value="Cupin_2"/>
</dbReference>
<dbReference type="RefSeq" id="WP_109795464.1">
    <property type="nucleotide sequence ID" value="NZ_PHIG01000029.1"/>
</dbReference>
<comment type="caution">
    <text evidence="3">The sequence shown here is derived from an EMBL/GenBank/DDBJ whole genome shotgun (WGS) entry which is preliminary data.</text>
</comment>
<evidence type="ECO:0000313" key="3">
    <source>
        <dbReference type="EMBL" id="PJK30266.1"/>
    </source>
</evidence>
<dbReference type="SUPFAM" id="SSF51182">
    <property type="entry name" value="RmlC-like cupins"/>
    <property type="match status" value="1"/>
</dbReference>
<dbReference type="EMBL" id="PHIG01000029">
    <property type="protein sequence ID" value="PJK30266.1"/>
    <property type="molecule type" value="Genomic_DNA"/>
</dbReference>
<name>A0A2M9G3K8_9PROT</name>
<proteinExistence type="predicted"/>
<feature type="domain" description="Cupin type-2" evidence="2">
    <location>
        <begin position="59"/>
        <end position="112"/>
    </location>
</feature>
<dbReference type="Pfam" id="PF07883">
    <property type="entry name" value="Cupin_2"/>
    <property type="match status" value="1"/>
</dbReference>
<reference evidence="3 4" key="1">
    <citation type="submission" date="2017-11" db="EMBL/GenBank/DDBJ databases">
        <title>Draft genome sequence of Rhizobiales bacterium SY3-13.</title>
        <authorList>
            <person name="Sun C."/>
        </authorList>
    </citation>
    <scope>NUCLEOTIDE SEQUENCE [LARGE SCALE GENOMIC DNA]</scope>
    <source>
        <strain evidence="3 4">SY3-13</strain>
    </source>
</reference>
<keyword evidence="4" id="KW-1185">Reference proteome</keyword>
<dbReference type="Gene3D" id="2.60.120.10">
    <property type="entry name" value="Jelly Rolls"/>
    <property type="match status" value="1"/>
</dbReference>
<dbReference type="InterPro" id="IPR011051">
    <property type="entry name" value="RmlC_Cupin_sf"/>
</dbReference>
<feature type="region of interest" description="Disordered" evidence="1">
    <location>
        <begin position="1"/>
        <end position="23"/>
    </location>
</feature>
<dbReference type="Proteomes" id="UP000229498">
    <property type="component" value="Unassembled WGS sequence"/>
</dbReference>
<protein>
    <submittedName>
        <fullName evidence="3">Cupin</fullName>
    </submittedName>
</protein>
<evidence type="ECO:0000256" key="1">
    <source>
        <dbReference type="SAM" id="MobiDB-lite"/>
    </source>
</evidence>
<accession>A0A2M9G3K8</accession>
<evidence type="ECO:0000313" key="4">
    <source>
        <dbReference type="Proteomes" id="UP000229498"/>
    </source>
</evidence>
<evidence type="ECO:0000259" key="2">
    <source>
        <dbReference type="Pfam" id="PF07883"/>
    </source>
</evidence>
<gene>
    <name evidence="3" type="ORF">CVT23_07705</name>
</gene>
<dbReference type="AlphaFoldDB" id="A0A2M9G3K8"/>
<dbReference type="CDD" id="cd06980">
    <property type="entry name" value="cupin_bxe_c0505"/>
    <property type="match status" value="1"/>
</dbReference>